<dbReference type="InterPro" id="IPR051906">
    <property type="entry name" value="TolC-like"/>
</dbReference>
<dbReference type="PANTHER" id="PTHR30026">
    <property type="entry name" value="OUTER MEMBRANE PROTEIN TOLC"/>
    <property type="match status" value="1"/>
</dbReference>
<dbReference type="GO" id="GO:0009279">
    <property type="term" value="C:cell outer membrane"/>
    <property type="evidence" value="ECO:0007669"/>
    <property type="project" value="UniProtKB-SubCell"/>
</dbReference>
<dbReference type="AlphaFoldDB" id="A0A382G4U1"/>
<keyword evidence="4" id="KW-0812">Transmembrane</keyword>
<dbReference type="GO" id="GO:1990281">
    <property type="term" value="C:efflux pump complex"/>
    <property type="evidence" value="ECO:0007669"/>
    <property type="project" value="TreeGrafter"/>
</dbReference>
<organism evidence="7">
    <name type="scientific">marine metagenome</name>
    <dbReference type="NCBI Taxonomy" id="408172"/>
    <lineage>
        <taxon>unclassified sequences</taxon>
        <taxon>metagenomes</taxon>
        <taxon>ecological metagenomes</taxon>
    </lineage>
</organism>
<dbReference type="PANTHER" id="PTHR30026:SF20">
    <property type="entry name" value="OUTER MEMBRANE PROTEIN TOLC"/>
    <property type="match status" value="1"/>
</dbReference>
<dbReference type="GO" id="GO:0015562">
    <property type="term" value="F:efflux transmembrane transporter activity"/>
    <property type="evidence" value="ECO:0007669"/>
    <property type="project" value="InterPro"/>
</dbReference>
<evidence type="ECO:0000313" key="7">
    <source>
        <dbReference type="EMBL" id="SVB69882.1"/>
    </source>
</evidence>
<gene>
    <name evidence="7" type="ORF">METZ01_LOCUS222736</name>
</gene>
<reference evidence="7" key="1">
    <citation type="submission" date="2018-05" db="EMBL/GenBank/DDBJ databases">
        <authorList>
            <person name="Lanie J.A."/>
            <person name="Ng W.-L."/>
            <person name="Kazmierczak K.M."/>
            <person name="Andrzejewski T.M."/>
            <person name="Davidsen T.M."/>
            <person name="Wayne K.J."/>
            <person name="Tettelin H."/>
            <person name="Glass J.I."/>
            <person name="Rusch D."/>
            <person name="Podicherti R."/>
            <person name="Tsui H.-C.T."/>
            <person name="Winkler M.E."/>
        </authorList>
    </citation>
    <scope>NUCLEOTIDE SEQUENCE</scope>
</reference>
<evidence type="ECO:0000256" key="3">
    <source>
        <dbReference type="ARBA" id="ARBA00022452"/>
    </source>
</evidence>
<evidence type="ECO:0000256" key="2">
    <source>
        <dbReference type="ARBA" id="ARBA00022448"/>
    </source>
</evidence>
<evidence type="ECO:0000256" key="1">
    <source>
        <dbReference type="ARBA" id="ARBA00004442"/>
    </source>
</evidence>
<evidence type="ECO:0000256" key="6">
    <source>
        <dbReference type="ARBA" id="ARBA00023237"/>
    </source>
</evidence>
<comment type="subcellular location">
    <subcellularLocation>
        <location evidence="1">Cell outer membrane</location>
    </subcellularLocation>
</comment>
<sequence>NISAVRSEFIPSLYLTGSYQSLKTYDDGQYSDQEFRNSQSVSLNLNIPIFSGFGSSARLGKAKAEYRKSQYRHYDLAENMKLELKKVLLNLESLDKKMISGEKQLELAQKGRKTAEALLESGRISQLDMEDAELAQLQAELGLLQYKFEYQTSMAALQRIIGRKDLTNAINN</sequence>
<name>A0A382G4U1_9ZZZZ</name>
<evidence type="ECO:0000256" key="4">
    <source>
        <dbReference type="ARBA" id="ARBA00022692"/>
    </source>
</evidence>
<dbReference type="SUPFAM" id="SSF56954">
    <property type="entry name" value="Outer membrane efflux proteins (OEP)"/>
    <property type="match status" value="1"/>
</dbReference>
<proteinExistence type="predicted"/>
<dbReference type="Gene3D" id="1.20.1600.10">
    <property type="entry name" value="Outer membrane efflux proteins (OEP)"/>
    <property type="match status" value="1"/>
</dbReference>
<dbReference type="EMBL" id="UINC01053406">
    <property type="protein sequence ID" value="SVB69882.1"/>
    <property type="molecule type" value="Genomic_DNA"/>
</dbReference>
<evidence type="ECO:0000256" key="5">
    <source>
        <dbReference type="ARBA" id="ARBA00023136"/>
    </source>
</evidence>
<keyword evidence="5" id="KW-0472">Membrane</keyword>
<accession>A0A382G4U1</accession>
<keyword evidence="2" id="KW-0813">Transport</keyword>
<dbReference type="GO" id="GO:0015288">
    <property type="term" value="F:porin activity"/>
    <property type="evidence" value="ECO:0007669"/>
    <property type="project" value="TreeGrafter"/>
</dbReference>
<evidence type="ECO:0008006" key="8">
    <source>
        <dbReference type="Google" id="ProtNLM"/>
    </source>
</evidence>
<dbReference type="InterPro" id="IPR003423">
    <property type="entry name" value="OMP_efflux"/>
</dbReference>
<dbReference type="Pfam" id="PF02321">
    <property type="entry name" value="OEP"/>
    <property type="match status" value="1"/>
</dbReference>
<keyword evidence="6" id="KW-0998">Cell outer membrane</keyword>
<feature type="non-terminal residue" evidence="7">
    <location>
        <position position="1"/>
    </location>
</feature>
<protein>
    <recommendedName>
        <fullName evidence="8">TolC family protein</fullName>
    </recommendedName>
</protein>
<keyword evidence="3" id="KW-1134">Transmembrane beta strand</keyword>